<keyword evidence="4" id="KW-0067">ATP-binding</keyword>
<feature type="region of interest" description="Disordered" evidence="5">
    <location>
        <begin position="362"/>
        <end position="409"/>
    </location>
</feature>
<name>L7U6T1_MYXSD</name>
<dbReference type="AlphaFoldDB" id="L7U6T1"/>
<feature type="compositionally biased region" description="Low complexity" evidence="5">
    <location>
        <begin position="497"/>
        <end position="506"/>
    </location>
</feature>
<evidence type="ECO:0000256" key="5">
    <source>
        <dbReference type="SAM" id="MobiDB-lite"/>
    </source>
</evidence>
<evidence type="ECO:0000256" key="4">
    <source>
        <dbReference type="ARBA" id="ARBA00022840"/>
    </source>
</evidence>
<dbReference type="GO" id="GO:0004674">
    <property type="term" value="F:protein serine/threonine kinase activity"/>
    <property type="evidence" value="ECO:0007669"/>
    <property type="project" value="TreeGrafter"/>
</dbReference>
<organism evidence="7 8">
    <name type="scientific">Myxococcus stipitatus (strain DSM 14675 / JCM 12634 / Mx s8)</name>
    <dbReference type="NCBI Taxonomy" id="1278073"/>
    <lineage>
        <taxon>Bacteria</taxon>
        <taxon>Pseudomonadati</taxon>
        <taxon>Myxococcota</taxon>
        <taxon>Myxococcia</taxon>
        <taxon>Myxococcales</taxon>
        <taxon>Cystobacterineae</taxon>
        <taxon>Myxococcaceae</taxon>
        <taxon>Myxococcus</taxon>
    </lineage>
</organism>
<evidence type="ECO:0000313" key="7">
    <source>
        <dbReference type="EMBL" id="AGC43545.1"/>
    </source>
</evidence>
<dbReference type="STRING" id="1278073.MYSTI_02218"/>
<evidence type="ECO:0000256" key="2">
    <source>
        <dbReference type="ARBA" id="ARBA00022741"/>
    </source>
</evidence>
<keyword evidence="2" id="KW-0547">Nucleotide-binding</keyword>
<dbReference type="Gene3D" id="1.10.510.10">
    <property type="entry name" value="Transferase(Phosphotransferase) domain 1"/>
    <property type="match status" value="1"/>
</dbReference>
<dbReference type="eggNOG" id="COG0515">
    <property type="taxonomic scope" value="Bacteria"/>
</dbReference>
<dbReference type="Pfam" id="PF00069">
    <property type="entry name" value="Pkinase"/>
    <property type="match status" value="1"/>
</dbReference>
<dbReference type="InterPro" id="IPR011009">
    <property type="entry name" value="Kinase-like_dom_sf"/>
</dbReference>
<dbReference type="Proteomes" id="UP000011131">
    <property type="component" value="Chromosome"/>
</dbReference>
<keyword evidence="8" id="KW-1185">Reference proteome</keyword>
<feature type="domain" description="Protein kinase" evidence="6">
    <location>
        <begin position="25"/>
        <end position="296"/>
    </location>
</feature>
<dbReference type="PANTHER" id="PTHR43289">
    <property type="entry name" value="MITOGEN-ACTIVATED PROTEIN KINASE KINASE KINASE 20-RELATED"/>
    <property type="match status" value="1"/>
</dbReference>
<dbReference type="InterPro" id="IPR008266">
    <property type="entry name" value="Tyr_kinase_AS"/>
</dbReference>
<dbReference type="EMBL" id="CP004025">
    <property type="protein sequence ID" value="AGC43545.1"/>
    <property type="molecule type" value="Genomic_DNA"/>
</dbReference>
<reference evidence="7 8" key="1">
    <citation type="journal article" date="2013" name="Genome Announc.">
        <title>Complete genome sequence of Myxococcus stipitatus strain DSM 14675, a fruiting myxobacterium.</title>
        <authorList>
            <person name="Huntley S."/>
            <person name="Kneip S."/>
            <person name="Treuner-Lange A."/>
            <person name="Sogaard-Andersen L."/>
        </authorList>
    </citation>
    <scope>NUCLEOTIDE SEQUENCE [LARGE SCALE GENOMIC DNA]</scope>
    <source>
        <strain evidence="8">DSM 14675 / JCM 12634 / Mx s8</strain>
    </source>
</reference>
<dbReference type="OrthoDB" id="9801841at2"/>
<dbReference type="PATRIC" id="fig|1278073.3.peg.2260"/>
<dbReference type="NCBIfam" id="NF033768">
    <property type="entry name" value="myxo_SS_tail"/>
    <property type="match status" value="1"/>
</dbReference>
<feature type="compositionally biased region" description="Polar residues" evidence="5">
    <location>
        <begin position="365"/>
        <end position="382"/>
    </location>
</feature>
<feature type="region of interest" description="Disordered" evidence="5">
    <location>
        <begin position="485"/>
        <end position="530"/>
    </location>
</feature>
<dbReference type="GO" id="GO:0005524">
    <property type="term" value="F:ATP binding"/>
    <property type="evidence" value="ECO:0007669"/>
    <property type="project" value="UniProtKB-KW"/>
</dbReference>
<dbReference type="CDD" id="cd14014">
    <property type="entry name" value="STKc_PknB_like"/>
    <property type="match status" value="1"/>
</dbReference>
<protein>
    <submittedName>
        <fullName evidence="7">MasK protein</fullName>
    </submittedName>
</protein>
<dbReference type="PROSITE" id="PS50011">
    <property type="entry name" value="PROTEIN_KINASE_DOM"/>
    <property type="match status" value="1"/>
</dbReference>
<dbReference type="SUPFAM" id="SSF56112">
    <property type="entry name" value="Protein kinase-like (PK-like)"/>
    <property type="match status" value="1"/>
</dbReference>
<evidence type="ECO:0000259" key="6">
    <source>
        <dbReference type="PROSITE" id="PS50011"/>
    </source>
</evidence>
<dbReference type="Gene3D" id="3.30.200.20">
    <property type="entry name" value="Phosphorylase Kinase, domain 1"/>
    <property type="match status" value="1"/>
</dbReference>
<keyword evidence="1" id="KW-0808">Transferase</keyword>
<dbReference type="KEGG" id="msd:MYSTI_02218"/>
<evidence type="ECO:0000256" key="1">
    <source>
        <dbReference type="ARBA" id="ARBA00022679"/>
    </source>
</evidence>
<dbReference type="PROSITE" id="PS00109">
    <property type="entry name" value="PROTEIN_KINASE_TYR"/>
    <property type="match status" value="1"/>
</dbReference>
<dbReference type="PANTHER" id="PTHR43289:SF34">
    <property type="entry name" value="SERINE_THREONINE-PROTEIN KINASE YBDM-RELATED"/>
    <property type="match status" value="1"/>
</dbReference>
<dbReference type="InterPro" id="IPR000719">
    <property type="entry name" value="Prot_kinase_dom"/>
</dbReference>
<gene>
    <name evidence="7" type="ordered locus">MYSTI_02218</name>
</gene>
<dbReference type="HOGENOM" id="CLU_000288_151_5_7"/>
<sequence>MVPPRSTQHGSEEAPPPLLRPYGPYVLVRKLAEGGMAEIFLAKLLGADGFERNVVIKRMLPHLSNIPDFVEMFRDEAKLAHPNIIQIQELGFTEGCYYICMEYLAGEDFSTTLRLAGRRRQYLPYPIVLRVLIDSARGLHYAHEFSNESGQPLNVVHRDISPSNLYLTYQGQVKVLDFGIAKAESRLVNTRTGVVKGKYMYMAPEQARGQEVDRRADIFALGVSLYEALTHVRPFSRENDLAVLNALLHNEFKRPRELRSDLPEALEAIVLKAMAPFANDRYATAEAFAQDLEAFLGEHYSGSGTQQLGPFLRSHFGDERFTERTRIPTLASLSAALGVVTQATGLMEAGTNVVGAPASLGAGQTAPTAQAWGTHSPASSSGLVPAVPKTPATENAPPPEPLPSGRSRSWRPMVVGLAAGLVLAGGGLVGYRKLTASEPVRDTVAAPSAPVPVAPPAEVRAQAPAPVTPPEGPEVPAGTVAETAAGQQPPVTGGGAATAVAAQAPVPDDKAAEDDEVKSLKPTPPKKRVSLGMGDIRRVVQKGSSRISSCFTRNREELPASEGKIQVEFSIASTGKVDARVGEPWAGTKVGRCVEVEAERLRFPAHRDETVDVIVPFAWTLK</sequence>
<keyword evidence="3" id="KW-0418">Kinase</keyword>
<evidence type="ECO:0000256" key="3">
    <source>
        <dbReference type="ARBA" id="ARBA00022777"/>
    </source>
</evidence>
<evidence type="ECO:0000313" key="8">
    <source>
        <dbReference type="Proteomes" id="UP000011131"/>
    </source>
</evidence>
<accession>L7U6T1</accession>
<dbReference type="InterPro" id="IPR049806">
    <property type="entry name" value="MasK-like_C"/>
</dbReference>
<proteinExistence type="predicted"/>
<dbReference type="RefSeq" id="WP_015347806.1">
    <property type="nucleotide sequence ID" value="NC_020126.1"/>
</dbReference>